<protein>
    <submittedName>
        <fullName evidence="1">Uncharacterized protein</fullName>
    </submittedName>
</protein>
<sequence>MAAPAMVIPCITCIRPTAFAAPEGSSRAARRMDDPFVMFLYNMHLRICAQEEENVELKKKCYQLHTEVLREERVVQRAEEVRENEDNLPKLETVFLAKEERLDQCTGLQTTIIDKAEELRPKGDEVFDRARKLQATWRVCAGRWSTQRRWRKRHMGSSRGTRSSMAAWSMRRCRCLEETKEQKEVVLEEATKEEKADFE</sequence>
<proteinExistence type="predicted"/>
<organism evidence="1 2">
    <name type="scientific">Coregonus suidteri</name>
    <dbReference type="NCBI Taxonomy" id="861788"/>
    <lineage>
        <taxon>Eukaryota</taxon>
        <taxon>Metazoa</taxon>
        <taxon>Chordata</taxon>
        <taxon>Craniata</taxon>
        <taxon>Vertebrata</taxon>
        <taxon>Euteleostomi</taxon>
        <taxon>Actinopterygii</taxon>
        <taxon>Neopterygii</taxon>
        <taxon>Teleostei</taxon>
        <taxon>Protacanthopterygii</taxon>
        <taxon>Salmoniformes</taxon>
        <taxon>Salmonidae</taxon>
        <taxon>Coregoninae</taxon>
        <taxon>Coregonus</taxon>
    </lineage>
</organism>
<dbReference type="EMBL" id="JAGTTL010000026">
    <property type="protein sequence ID" value="KAK6302101.1"/>
    <property type="molecule type" value="Genomic_DNA"/>
</dbReference>
<gene>
    <name evidence="1" type="ORF">J4Q44_G00281540</name>
</gene>
<dbReference type="AlphaFoldDB" id="A0AAN8LJP3"/>
<comment type="caution">
    <text evidence="1">The sequence shown here is derived from an EMBL/GenBank/DDBJ whole genome shotgun (WGS) entry which is preliminary data.</text>
</comment>
<dbReference type="Proteomes" id="UP001356427">
    <property type="component" value="Unassembled WGS sequence"/>
</dbReference>
<accession>A0AAN8LJP3</accession>
<evidence type="ECO:0000313" key="1">
    <source>
        <dbReference type="EMBL" id="KAK6302101.1"/>
    </source>
</evidence>
<keyword evidence="2" id="KW-1185">Reference proteome</keyword>
<name>A0AAN8LJP3_9TELE</name>
<evidence type="ECO:0000313" key="2">
    <source>
        <dbReference type="Proteomes" id="UP001356427"/>
    </source>
</evidence>
<reference evidence="1 2" key="1">
    <citation type="submission" date="2021-04" db="EMBL/GenBank/DDBJ databases">
        <authorList>
            <person name="De Guttry C."/>
            <person name="Zahm M."/>
            <person name="Klopp C."/>
            <person name="Cabau C."/>
            <person name="Louis A."/>
            <person name="Berthelot C."/>
            <person name="Parey E."/>
            <person name="Roest Crollius H."/>
            <person name="Montfort J."/>
            <person name="Robinson-Rechavi M."/>
            <person name="Bucao C."/>
            <person name="Bouchez O."/>
            <person name="Gislard M."/>
            <person name="Lluch J."/>
            <person name="Milhes M."/>
            <person name="Lampietro C."/>
            <person name="Lopez Roques C."/>
            <person name="Donnadieu C."/>
            <person name="Braasch I."/>
            <person name="Desvignes T."/>
            <person name="Postlethwait J."/>
            <person name="Bobe J."/>
            <person name="Wedekind C."/>
            <person name="Guiguen Y."/>
        </authorList>
    </citation>
    <scope>NUCLEOTIDE SEQUENCE [LARGE SCALE GENOMIC DNA]</scope>
    <source>
        <strain evidence="1">Cs_M1</strain>
        <tissue evidence="1">Blood</tissue>
    </source>
</reference>